<feature type="signal peptide" evidence="1">
    <location>
        <begin position="1"/>
        <end position="23"/>
    </location>
</feature>
<dbReference type="Proteomes" id="UP000215367">
    <property type="component" value="Unassembled WGS sequence"/>
</dbReference>
<protein>
    <recommendedName>
        <fullName evidence="4">Lipocalin-like domain-containing protein</fullName>
    </recommendedName>
</protein>
<reference evidence="2 3" key="1">
    <citation type="submission" date="2017-07" db="EMBL/GenBank/DDBJ databases">
        <title>Whole genome sequence of Azospirillum brasilense 2A1, a potential biofertilizer strain.</title>
        <authorList>
            <person name="Fontana C.A."/>
            <person name="Toffoli L.M."/>
            <person name="Salazar S.M."/>
            <person name="Puglisi E."/>
            <person name="Pedraza R."/>
            <person name="Bassi D."/>
            <person name="Cocconcelli P.S."/>
        </authorList>
    </citation>
    <scope>NUCLEOTIDE SEQUENCE [LARGE SCALE GENOMIC DNA]</scope>
    <source>
        <strain evidence="2 3">2A1</strain>
        <plasmid evidence="2">unnamed</plasmid>
    </source>
</reference>
<comment type="caution">
    <text evidence="2">The sequence shown here is derived from an EMBL/GenBank/DDBJ whole genome shotgun (WGS) entry which is preliminary data.</text>
</comment>
<geneLocation type="plasmid" evidence="2">
    <name>unnamed</name>
</geneLocation>
<keyword evidence="1" id="KW-0732">Signal</keyword>
<dbReference type="AlphaFoldDB" id="A0A235H9Z1"/>
<name>A0A235H9Z1_AZOBR</name>
<gene>
    <name evidence="2" type="ORF">CHT98_20460</name>
</gene>
<dbReference type="PROSITE" id="PS51257">
    <property type="entry name" value="PROKAR_LIPOPROTEIN"/>
    <property type="match status" value="1"/>
</dbReference>
<dbReference type="RefSeq" id="WP_094305324.1">
    <property type="nucleotide sequence ID" value="NZ_NOWT01000021.1"/>
</dbReference>
<evidence type="ECO:0008006" key="4">
    <source>
        <dbReference type="Google" id="ProtNLM"/>
    </source>
</evidence>
<keyword evidence="2" id="KW-0614">Plasmid</keyword>
<accession>A0A235H9Z1</accession>
<sequence>MRTKLFHRSHPLLTTALALLALAGCETYDPGNPLIGRWTLIAPIGLGTADAEAGGMGMALGTYEFRRSSMRMRGLGFEQPVSYSVSGNTVTVLPESFGPTLAIELIDSDTARLKDPLTGGLMTLRRVR</sequence>
<proteinExistence type="predicted"/>
<evidence type="ECO:0000256" key="1">
    <source>
        <dbReference type="SAM" id="SignalP"/>
    </source>
</evidence>
<dbReference type="EMBL" id="NOWT01000021">
    <property type="protein sequence ID" value="OYD82568.1"/>
    <property type="molecule type" value="Genomic_DNA"/>
</dbReference>
<feature type="chain" id="PRO_5012353396" description="Lipocalin-like domain-containing protein" evidence="1">
    <location>
        <begin position="24"/>
        <end position="128"/>
    </location>
</feature>
<organism evidence="2 3">
    <name type="scientific">Azospirillum brasilense</name>
    <dbReference type="NCBI Taxonomy" id="192"/>
    <lineage>
        <taxon>Bacteria</taxon>
        <taxon>Pseudomonadati</taxon>
        <taxon>Pseudomonadota</taxon>
        <taxon>Alphaproteobacteria</taxon>
        <taxon>Rhodospirillales</taxon>
        <taxon>Azospirillaceae</taxon>
        <taxon>Azospirillum</taxon>
    </lineage>
</organism>
<evidence type="ECO:0000313" key="3">
    <source>
        <dbReference type="Proteomes" id="UP000215367"/>
    </source>
</evidence>
<evidence type="ECO:0000313" key="2">
    <source>
        <dbReference type="EMBL" id="OYD82568.1"/>
    </source>
</evidence>